<dbReference type="EMBL" id="JAAIUW010000005">
    <property type="protein sequence ID" value="KAF7833303.1"/>
    <property type="molecule type" value="Genomic_DNA"/>
</dbReference>
<organism evidence="2 3">
    <name type="scientific">Senna tora</name>
    <dbReference type="NCBI Taxonomy" id="362788"/>
    <lineage>
        <taxon>Eukaryota</taxon>
        <taxon>Viridiplantae</taxon>
        <taxon>Streptophyta</taxon>
        <taxon>Embryophyta</taxon>
        <taxon>Tracheophyta</taxon>
        <taxon>Spermatophyta</taxon>
        <taxon>Magnoliopsida</taxon>
        <taxon>eudicotyledons</taxon>
        <taxon>Gunneridae</taxon>
        <taxon>Pentapetalae</taxon>
        <taxon>rosids</taxon>
        <taxon>fabids</taxon>
        <taxon>Fabales</taxon>
        <taxon>Fabaceae</taxon>
        <taxon>Caesalpinioideae</taxon>
        <taxon>Cassia clade</taxon>
        <taxon>Senna</taxon>
    </lineage>
</organism>
<keyword evidence="3" id="KW-1185">Reference proteome</keyword>
<name>A0A834WVC9_9FABA</name>
<evidence type="ECO:0000313" key="3">
    <source>
        <dbReference type="Proteomes" id="UP000634136"/>
    </source>
</evidence>
<evidence type="ECO:0000256" key="1">
    <source>
        <dbReference type="SAM" id="MobiDB-lite"/>
    </source>
</evidence>
<feature type="region of interest" description="Disordered" evidence="1">
    <location>
        <begin position="1"/>
        <end position="78"/>
    </location>
</feature>
<proteinExistence type="predicted"/>
<evidence type="ECO:0000313" key="2">
    <source>
        <dbReference type="EMBL" id="KAF7833303.1"/>
    </source>
</evidence>
<dbReference type="AlphaFoldDB" id="A0A834WVC9"/>
<accession>A0A834WVC9</accession>
<comment type="caution">
    <text evidence="2">The sequence shown here is derived from an EMBL/GenBank/DDBJ whole genome shotgun (WGS) entry which is preliminary data.</text>
</comment>
<reference evidence="2" key="1">
    <citation type="submission" date="2020-09" db="EMBL/GenBank/DDBJ databases">
        <title>Genome-Enabled Discovery of Anthraquinone Biosynthesis in Senna tora.</title>
        <authorList>
            <person name="Kang S.-H."/>
            <person name="Pandey R.P."/>
            <person name="Lee C.-M."/>
            <person name="Sim J.-S."/>
            <person name="Jeong J.-T."/>
            <person name="Choi B.-S."/>
            <person name="Jung M."/>
            <person name="Ginzburg D."/>
            <person name="Zhao K."/>
            <person name="Won S.Y."/>
            <person name="Oh T.-J."/>
            <person name="Yu Y."/>
            <person name="Kim N.-H."/>
            <person name="Lee O.R."/>
            <person name="Lee T.-H."/>
            <person name="Bashyal P."/>
            <person name="Kim T.-S."/>
            <person name="Lee W.-H."/>
            <person name="Kawkins C."/>
            <person name="Kim C.-K."/>
            <person name="Kim J.S."/>
            <person name="Ahn B.O."/>
            <person name="Rhee S.Y."/>
            <person name="Sohng J.K."/>
        </authorList>
    </citation>
    <scope>NUCLEOTIDE SEQUENCE</scope>
    <source>
        <tissue evidence="2">Leaf</tissue>
    </source>
</reference>
<gene>
    <name evidence="2" type="ORF">G2W53_015636</name>
</gene>
<dbReference type="Proteomes" id="UP000634136">
    <property type="component" value="Unassembled WGS sequence"/>
</dbReference>
<feature type="compositionally biased region" description="Polar residues" evidence="1">
    <location>
        <begin position="57"/>
        <end position="70"/>
    </location>
</feature>
<protein>
    <submittedName>
        <fullName evidence="2">Uncharacterized protein</fullName>
    </submittedName>
</protein>
<sequence>MPVGPVGGEKVGSQSAGGRGGSSVSLNGRAAARDALGSVQWSHLSQEDEGIWGQNPPKENQTWDDFSIPSTEEGLAKPSNEGYVLDWEWVDFVPNMGMNYPFPFSAP</sequence>
<feature type="compositionally biased region" description="Gly residues" evidence="1">
    <location>
        <begin position="1"/>
        <end position="21"/>
    </location>
</feature>